<name>A0A5M9WYB0_PAEAM</name>
<protein>
    <submittedName>
        <fullName evidence="1">Sublancin family glycopeptide</fullName>
    </submittedName>
</protein>
<sequence>MVYYRRLIIKYWEVSMMKELMRELDLNELDLFEGGDNAAGAGVGGSSGGSGIGAAQCAYFWTLCASTASERWGCGSTAANCEYFRKYC</sequence>
<dbReference type="AlphaFoldDB" id="A0A5M9WYB0"/>
<gene>
    <name evidence="1" type="primary">sunA</name>
    <name evidence="1" type="ORF">EC604_22755</name>
</gene>
<dbReference type="Pfam" id="PF19151">
    <property type="entry name" value="Sublancin"/>
    <property type="match status" value="1"/>
</dbReference>
<accession>A0A5M9WYB0</accession>
<dbReference type="NCBIfam" id="TIGR04196">
    <property type="entry name" value="glycopep_SunS"/>
    <property type="match status" value="1"/>
</dbReference>
<organism evidence="1 2">
    <name type="scientific">Paenibacillus amylolyticus</name>
    <dbReference type="NCBI Taxonomy" id="1451"/>
    <lineage>
        <taxon>Bacteria</taxon>
        <taxon>Bacillati</taxon>
        <taxon>Bacillota</taxon>
        <taxon>Bacilli</taxon>
        <taxon>Bacillales</taxon>
        <taxon>Paenibacillaceae</taxon>
        <taxon>Paenibacillus</taxon>
    </lineage>
</organism>
<dbReference type="Proteomes" id="UP000323664">
    <property type="component" value="Unassembled WGS sequence"/>
</dbReference>
<comment type="caution">
    <text evidence="1">The sequence shown here is derived from an EMBL/GenBank/DDBJ whole genome shotgun (WGS) entry which is preliminary data.</text>
</comment>
<evidence type="ECO:0000313" key="2">
    <source>
        <dbReference type="Proteomes" id="UP000323664"/>
    </source>
</evidence>
<dbReference type="EMBL" id="RIAS01000015">
    <property type="protein sequence ID" value="KAA8786654.1"/>
    <property type="molecule type" value="Genomic_DNA"/>
</dbReference>
<reference evidence="1 2" key="1">
    <citation type="journal article" date="2019" name="J. Ind. Microbiol. Biotechnol.">
        <title>Paenibacillus amylolyticus 27C64 has a diverse set of carbohydrate-active enzymes and complete pectin deconstruction system.</title>
        <authorList>
            <person name="Keggi C."/>
            <person name="Doran-Peterson J."/>
        </authorList>
    </citation>
    <scope>NUCLEOTIDE SEQUENCE [LARGE SCALE GENOMIC DNA]</scope>
    <source>
        <strain evidence="1 2">27C64</strain>
    </source>
</reference>
<evidence type="ECO:0000313" key="1">
    <source>
        <dbReference type="EMBL" id="KAA8786654.1"/>
    </source>
</evidence>
<proteinExistence type="predicted"/>
<dbReference type="InterPro" id="IPR026479">
    <property type="entry name" value="Glycopep_SunS"/>
</dbReference>